<feature type="compositionally biased region" description="Basic and acidic residues" evidence="6">
    <location>
        <begin position="292"/>
        <end position="326"/>
    </location>
</feature>
<evidence type="ECO:0000313" key="7">
    <source>
        <dbReference type="EMBL" id="RWR87119.1"/>
    </source>
</evidence>
<feature type="compositionally biased region" description="Basic and acidic residues" evidence="6">
    <location>
        <begin position="265"/>
        <end position="281"/>
    </location>
</feature>
<feature type="compositionally biased region" description="Basic and acidic residues" evidence="6">
    <location>
        <begin position="32"/>
        <end position="64"/>
    </location>
</feature>
<dbReference type="GO" id="GO:0009725">
    <property type="term" value="P:response to hormone"/>
    <property type="evidence" value="ECO:0007669"/>
    <property type="project" value="InterPro"/>
</dbReference>
<dbReference type="PANTHER" id="PTHR31384">
    <property type="entry name" value="AUXIN RESPONSE FACTOR 4-RELATED"/>
    <property type="match status" value="1"/>
</dbReference>
<dbReference type="PANTHER" id="PTHR31384:SF94">
    <property type="entry name" value="AUXIN RESPONSE FACTOR 17"/>
    <property type="match status" value="1"/>
</dbReference>
<proteinExistence type="predicted"/>
<accession>A0A3S4P8Q3</accession>
<dbReference type="AlphaFoldDB" id="A0A3S4P8Q3"/>
<dbReference type="Proteomes" id="UP000283530">
    <property type="component" value="Unassembled WGS sequence"/>
</dbReference>
<keyword evidence="2" id="KW-0805">Transcription regulation</keyword>
<sequence length="351" mass="38727">MGRGRESGWRRGEVIRDREGRGEQAAGRKMKSKGDGERERESGRRACRCRGDPWDPPHTGDRRPGPAYPLCGGFHGSPLQQGNSFERHLEEGFNGASCWGDLLRPALFSAKLGRTSKLWVLPEPLEPVVHLFLCAALKLRAPLSVHSAKTRTTPLPLPTPATSARLRRRPISLSFPLSVALLLMPSDANNGGGFSVPRFCADSIFPHINFNANTPVQNISVHDVHGTKWEFRHIYRVVEWGALCGDSSGKINSQWWCWAVEDGRGRGREKGEEGEREKQRSDGFWAGAGGGREGEGERGRERKREMGKRDGGCPRRAREIGRRRGIGDGGIRPLGSGLAREHSAIPTNPPT</sequence>
<feature type="region of interest" description="Disordered" evidence="6">
    <location>
        <begin position="1"/>
        <end position="67"/>
    </location>
</feature>
<evidence type="ECO:0000313" key="8">
    <source>
        <dbReference type="Proteomes" id="UP000283530"/>
    </source>
</evidence>
<dbReference type="Gene3D" id="2.40.330.10">
    <property type="entry name" value="DNA-binding pseudobarrel domain"/>
    <property type="match status" value="1"/>
</dbReference>
<gene>
    <name evidence="7" type="ORF">CKAN_01605100</name>
</gene>
<dbReference type="GO" id="GO:0003677">
    <property type="term" value="F:DNA binding"/>
    <property type="evidence" value="ECO:0007669"/>
    <property type="project" value="UniProtKB-KW"/>
</dbReference>
<comment type="subcellular location">
    <subcellularLocation>
        <location evidence="1">Nucleus</location>
    </subcellularLocation>
</comment>
<evidence type="ECO:0000256" key="4">
    <source>
        <dbReference type="ARBA" id="ARBA00023163"/>
    </source>
</evidence>
<evidence type="ECO:0000256" key="1">
    <source>
        <dbReference type="ARBA" id="ARBA00004123"/>
    </source>
</evidence>
<keyword evidence="8" id="KW-1185">Reference proteome</keyword>
<feature type="compositionally biased region" description="Basic and acidic residues" evidence="6">
    <location>
        <begin position="1"/>
        <end position="22"/>
    </location>
</feature>
<dbReference type="InterPro" id="IPR015300">
    <property type="entry name" value="DNA-bd_pseudobarrel_sf"/>
</dbReference>
<keyword evidence="4" id="KW-0804">Transcription</keyword>
<comment type="caution">
    <text evidence="7">The sequence shown here is derived from an EMBL/GenBank/DDBJ whole genome shotgun (WGS) entry which is preliminary data.</text>
</comment>
<keyword evidence="5" id="KW-0539">Nucleus</keyword>
<keyword evidence="3" id="KW-0238">DNA-binding</keyword>
<evidence type="ECO:0000256" key="2">
    <source>
        <dbReference type="ARBA" id="ARBA00023015"/>
    </source>
</evidence>
<name>A0A3S4P8Q3_9MAGN</name>
<dbReference type="GO" id="GO:0005634">
    <property type="term" value="C:nucleus"/>
    <property type="evidence" value="ECO:0007669"/>
    <property type="project" value="UniProtKB-SubCell"/>
</dbReference>
<feature type="region of interest" description="Disordered" evidence="6">
    <location>
        <begin position="265"/>
        <end position="351"/>
    </location>
</feature>
<evidence type="ECO:0000256" key="3">
    <source>
        <dbReference type="ARBA" id="ARBA00023125"/>
    </source>
</evidence>
<evidence type="ECO:0000256" key="5">
    <source>
        <dbReference type="ARBA" id="ARBA00023242"/>
    </source>
</evidence>
<protein>
    <submittedName>
        <fullName evidence="7">Auxin response factor 17-like protein</fullName>
    </submittedName>
</protein>
<evidence type="ECO:0000256" key="6">
    <source>
        <dbReference type="SAM" id="MobiDB-lite"/>
    </source>
</evidence>
<dbReference type="SUPFAM" id="SSF101936">
    <property type="entry name" value="DNA-binding pseudobarrel domain"/>
    <property type="match status" value="1"/>
</dbReference>
<reference evidence="7 8" key="1">
    <citation type="journal article" date="2019" name="Nat. Plants">
        <title>Stout camphor tree genome fills gaps in understanding of flowering plant genome evolution.</title>
        <authorList>
            <person name="Chaw S.M."/>
            <person name="Liu Y.C."/>
            <person name="Wu Y.W."/>
            <person name="Wang H.Y."/>
            <person name="Lin C.I."/>
            <person name="Wu C.S."/>
            <person name="Ke H.M."/>
            <person name="Chang L.Y."/>
            <person name="Hsu C.Y."/>
            <person name="Yang H.T."/>
            <person name="Sudianto E."/>
            <person name="Hsu M.H."/>
            <person name="Wu K.P."/>
            <person name="Wang L.N."/>
            <person name="Leebens-Mack J.H."/>
            <person name="Tsai I.J."/>
        </authorList>
    </citation>
    <scope>NUCLEOTIDE SEQUENCE [LARGE SCALE GENOMIC DNA]</scope>
    <source>
        <strain evidence="8">cv. Chaw 1501</strain>
        <tissue evidence="7">Young leaves</tissue>
    </source>
</reference>
<dbReference type="GO" id="GO:0006355">
    <property type="term" value="P:regulation of DNA-templated transcription"/>
    <property type="evidence" value="ECO:0007669"/>
    <property type="project" value="InterPro"/>
</dbReference>
<dbReference type="InterPro" id="IPR044835">
    <property type="entry name" value="ARF_plant"/>
</dbReference>
<dbReference type="EMBL" id="QPKB01000006">
    <property type="protein sequence ID" value="RWR87119.1"/>
    <property type="molecule type" value="Genomic_DNA"/>
</dbReference>
<organism evidence="7 8">
    <name type="scientific">Cinnamomum micranthum f. kanehirae</name>
    <dbReference type="NCBI Taxonomy" id="337451"/>
    <lineage>
        <taxon>Eukaryota</taxon>
        <taxon>Viridiplantae</taxon>
        <taxon>Streptophyta</taxon>
        <taxon>Embryophyta</taxon>
        <taxon>Tracheophyta</taxon>
        <taxon>Spermatophyta</taxon>
        <taxon>Magnoliopsida</taxon>
        <taxon>Magnoliidae</taxon>
        <taxon>Laurales</taxon>
        <taxon>Lauraceae</taxon>
        <taxon>Cinnamomum</taxon>
    </lineage>
</organism>